<organism evidence="1 2">
    <name type="scientific">Synaphobranchus kaupii</name>
    <name type="common">Kaup's arrowtooth eel</name>
    <dbReference type="NCBI Taxonomy" id="118154"/>
    <lineage>
        <taxon>Eukaryota</taxon>
        <taxon>Metazoa</taxon>
        <taxon>Chordata</taxon>
        <taxon>Craniata</taxon>
        <taxon>Vertebrata</taxon>
        <taxon>Euteleostomi</taxon>
        <taxon>Actinopterygii</taxon>
        <taxon>Neopterygii</taxon>
        <taxon>Teleostei</taxon>
        <taxon>Anguilliformes</taxon>
        <taxon>Synaphobranchidae</taxon>
        <taxon>Synaphobranchus</taxon>
    </lineage>
</organism>
<evidence type="ECO:0000313" key="2">
    <source>
        <dbReference type="Proteomes" id="UP001152622"/>
    </source>
</evidence>
<name>A0A9Q1EGB8_SYNKA</name>
<accession>A0A9Q1EGB8</accession>
<comment type="caution">
    <text evidence="1">The sequence shown here is derived from an EMBL/GenBank/DDBJ whole genome shotgun (WGS) entry which is preliminary data.</text>
</comment>
<evidence type="ECO:0000313" key="1">
    <source>
        <dbReference type="EMBL" id="KAJ8338321.1"/>
    </source>
</evidence>
<reference evidence="1" key="1">
    <citation type="journal article" date="2023" name="Science">
        <title>Genome structures resolve the early diversification of teleost fishes.</title>
        <authorList>
            <person name="Parey E."/>
            <person name="Louis A."/>
            <person name="Montfort J."/>
            <person name="Bouchez O."/>
            <person name="Roques C."/>
            <person name="Iampietro C."/>
            <person name="Lluch J."/>
            <person name="Castinel A."/>
            <person name="Donnadieu C."/>
            <person name="Desvignes T."/>
            <person name="Floi Bucao C."/>
            <person name="Jouanno E."/>
            <person name="Wen M."/>
            <person name="Mejri S."/>
            <person name="Dirks R."/>
            <person name="Jansen H."/>
            <person name="Henkel C."/>
            <person name="Chen W.J."/>
            <person name="Zahm M."/>
            <person name="Cabau C."/>
            <person name="Klopp C."/>
            <person name="Thompson A.W."/>
            <person name="Robinson-Rechavi M."/>
            <person name="Braasch I."/>
            <person name="Lecointre G."/>
            <person name="Bobe J."/>
            <person name="Postlethwait J.H."/>
            <person name="Berthelot C."/>
            <person name="Roest Crollius H."/>
            <person name="Guiguen Y."/>
        </authorList>
    </citation>
    <scope>NUCLEOTIDE SEQUENCE</scope>
    <source>
        <strain evidence="1">WJC10195</strain>
    </source>
</reference>
<sequence>MLVFSPGPQREEAYAGTKAALQLDCWVLARVAHSLVSLAQGQEGRRPHRLLPPFHTPLARHCSCCRVKRRSCPYSDRSAWLCCMPDVGLIAGPILWREGAVDGRGSGARGRRPLLLCRSAESPAGLRGSPVFHVQEDGSNVLQWPYGGESKRACASLCLGWRPALWRAAGPAGQAEGQVLLISPPAMSPALPGRNICYGQLQSKCKWAAILQQQLGQGLGWQWEALASRADPEHKPCGPHDITANGRELGLACRGCQRLSVKRSGGHL</sequence>
<dbReference type="AlphaFoldDB" id="A0A9Q1EGB8"/>
<dbReference type="EMBL" id="JAINUF010000018">
    <property type="protein sequence ID" value="KAJ8338321.1"/>
    <property type="molecule type" value="Genomic_DNA"/>
</dbReference>
<dbReference type="Proteomes" id="UP001152622">
    <property type="component" value="Chromosome 18"/>
</dbReference>
<protein>
    <submittedName>
        <fullName evidence="1">Uncharacterized protein</fullName>
    </submittedName>
</protein>
<gene>
    <name evidence="1" type="ORF">SKAU_G00372870</name>
</gene>
<proteinExistence type="predicted"/>
<keyword evidence="2" id="KW-1185">Reference proteome</keyword>